<feature type="transmembrane region" description="Helical" evidence="6">
    <location>
        <begin position="7"/>
        <end position="29"/>
    </location>
</feature>
<keyword evidence="6" id="KW-0472">Membrane</keyword>
<dbReference type="GO" id="GO:0016787">
    <property type="term" value="F:hydrolase activity"/>
    <property type="evidence" value="ECO:0007669"/>
    <property type="project" value="UniProtKB-KW"/>
</dbReference>
<protein>
    <recommendedName>
        <fullName evidence="5">Beta-lactamase</fullName>
        <ecNumber evidence="5">3.5.2.6</ecNumber>
    </recommendedName>
</protein>
<keyword evidence="4 5" id="KW-0046">Antibiotic resistance</keyword>
<dbReference type="InterPro" id="IPR001466">
    <property type="entry name" value="Beta-lactam-related"/>
</dbReference>
<evidence type="ECO:0000256" key="4">
    <source>
        <dbReference type="ARBA" id="ARBA00023251"/>
    </source>
</evidence>
<dbReference type="SUPFAM" id="SSF56601">
    <property type="entry name" value="beta-lactamase/transpeptidase-like"/>
    <property type="match status" value="1"/>
</dbReference>
<proteinExistence type="inferred from homology"/>
<accession>A0ABW3RS96</accession>
<organism evidence="8 9">
    <name type="scientific">Paenibacillus puldeungensis</name>
    <dbReference type="NCBI Taxonomy" id="696536"/>
    <lineage>
        <taxon>Bacteria</taxon>
        <taxon>Bacillati</taxon>
        <taxon>Bacillota</taxon>
        <taxon>Bacilli</taxon>
        <taxon>Bacillales</taxon>
        <taxon>Paenibacillaceae</taxon>
        <taxon>Paenibacillus</taxon>
    </lineage>
</organism>
<evidence type="ECO:0000256" key="3">
    <source>
        <dbReference type="ARBA" id="ARBA00022801"/>
    </source>
</evidence>
<dbReference type="EMBL" id="JBHTLM010000001">
    <property type="protein sequence ID" value="MFD1174806.1"/>
    <property type="molecule type" value="Genomic_DNA"/>
</dbReference>
<dbReference type="PROSITE" id="PS00336">
    <property type="entry name" value="BETA_LACTAMASE_C"/>
    <property type="match status" value="1"/>
</dbReference>
<feature type="domain" description="Beta-lactamase-related" evidence="7">
    <location>
        <begin position="86"/>
        <end position="352"/>
    </location>
</feature>
<name>A0ABW3RS96_9BACL</name>
<evidence type="ECO:0000256" key="5">
    <source>
        <dbReference type="RuleBase" id="RU361140"/>
    </source>
</evidence>
<comment type="caution">
    <text evidence="8">The sequence shown here is derived from an EMBL/GenBank/DDBJ whole genome shotgun (WGS) entry which is preliminary data.</text>
</comment>
<dbReference type="Gene3D" id="3.40.710.10">
    <property type="entry name" value="DD-peptidase/beta-lactamase superfamily"/>
    <property type="match status" value="1"/>
</dbReference>
<evidence type="ECO:0000313" key="9">
    <source>
        <dbReference type="Proteomes" id="UP001597262"/>
    </source>
</evidence>
<gene>
    <name evidence="8" type="ORF">ACFQ3W_00585</name>
</gene>
<evidence type="ECO:0000256" key="1">
    <source>
        <dbReference type="ARBA" id="ARBA00001526"/>
    </source>
</evidence>
<dbReference type="EC" id="3.5.2.6" evidence="5"/>
<evidence type="ECO:0000256" key="2">
    <source>
        <dbReference type="ARBA" id="ARBA00007840"/>
    </source>
</evidence>
<dbReference type="PANTHER" id="PTHR46825:SF9">
    <property type="entry name" value="BETA-LACTAMASE-RELATED DOMAIN-CONTAINING PROTEIN"/>
    <property type="match status" value="1"/>
</dbReference>
<comment type="catalytic activity">
    <reaction evidence="1 5">
        <text>a beta-lactam + H2O = a substituted beta-amino acid</text>
        <dbReference type="Rhea" id="RHEA:20401"/>
        <dbReference type="ChEBI" id="CHEBI:15377"/>
        <dbReference type="ChEBI" id="CHEBI:35627"/>
        <dbReference type="ChEBI" id="CHEBI:140347"/>
        <dbReference type="EC" id="3.5.2.6"/>
    </reaction>
</comment>
<evidence type="ECO:0000256" key="6">
    <source>
        <dbReference type="SAM" id="Phobius"/>
    </source>
</evidence>
<keyword evidence="6" id="KW-0812">Transmembrane</keyword>
<dbReference type="InterPro" id="IPR050491">
    <property type="entry name" value="AmpC-like"/>
</dbReference>
<dbReference type="Pfam" id="PF00144">
    <property type="entry name" value="Beta-lactamase"/>
    <property type="match status" value="1"/>
</dbReference>
<reference evidence="9" key="1">
    <citation type="journal article" date="2019" name="Int. J. Syst. Evol. Microbiol.">
        <title>The Global Catalogue of Microorganisms (GCM) 10K type strain sequencing project: providing services to taxonomists for standard genome sequencing and annotation.</title>
        <authorList>
            <consortium name="The Broad Institute Genomics Platform"/>
            <consortium name="The Broad Institute Genome Sequencing Center for Infectious Disease"/>
            <person name="Wu L."/>
            <person name="Ma J."/>
        </authorList>
    </citation>
    <scope>NUCLEOTIDE SEQUENCE [LARGE SCALE GENOMIC DNA]</scope>
    <source>
        <strain evidence="9">CCUG 59189</strain>
    </source>
</reference>
<dbReference type="InterPro" id="IPR012338">
    <property type="entry name" value="Beta-lactam/transpept-like"/>
</dbReference>
<dbReference type="InterPro" id="IPR001586">
    <property type="entry name" value="Beta-lactam_class-C_AS"/>
</dbReference>
<keyword evidence="6" id="KW-1133">Transmembrane helix</keyword>
<evidence type="ECO:0000259" key="7">
    <source>
        <dbReference type="Pfam" id="PF00144"/>
    </source>
</evidence>
<keyword evidence="9" id="KW-1185">Reference proteome</keyword>
<sequence>MTIPSKKIMVIIKVIAVIAVIALAIAVIVRPEADRSDKASITNMIREYTKDKSDVKLTVGLLKGHKISYKVYGVGAKELDPVEYEYEIGSISKTFTSSMLCKAVADGRVNLSDSISKHLPLDPHTFYPTILSLATHTSGYGEYPFDASTLSEEELEAINTKFYEKRLNIYQGINREDTLGRIKSNVLQDKPYGWEYSNFGIAVLGTVLGEVYDTTVKQRFESFIKNELGLTKTRPGNGTGNLNSYWTWNDDDTYFAAGGLVSTVTDLLKYGRMHLDDSPGYLALSHKTYQTFEKDGFAMGLGWLIDPEKGYLWHNGGTSSCTSFIGIDKEHDTAIVILSNYPAKEGTKDEDALDILGYALLDSLSHGAYVQSGLN</sequence>
<comment type="similarity">
    <text evidence="2 5">Belongs to the class-C beta-lactamase family.</text>
</comment>
<keyword evidence="3 5" id="KW-0378">Hydrolase</keyword>
<evidence type="ECO:0000313" key="8">
    <source>
        <dbReference type="EMBL" id="MFD1174806.1"/>
    </source>
</evidence>
<dbReference type="PANTHER" id="PTHR46825">
    <property type="entry name" value="D-ALANYL-D-ALANINE-CARBOXYPEPTIDASE/ENDOPEPTIDASE AMPH"/>
    <property type="match status" value="1"/>
</dbReference>
<dbReference type="Proteomes" id="UP001597262">
    <property type="component" value="Unassembled WGS sequence"/>
</dbReference>